<keyword evidence="2" id="KW-1185">Reference proteome</keyword>
<dbReference type="Proteomes" id="UP000030645">
    <property type="component" value="Unassembled WGS sequence"/>
</dbReference>
<evidence type="ECO:0000313" key="1">
    <source>
        <dbReference type="EMBL" id="EXB37664.1"/>
    </source>
</evidence>
<sequence length="59" mass="5947">MLHDGELKKCHDLSSTKGDHLLLASAGGGNDVGSAENGVAVKDTVSVAVMLWVVAAGVD</sequence>
<protein>
    <submittedName>
        <fullName evidence="1">Uncharacterized protein</fullName>
    </submittedName>
</protein>
<name>W9QST2_9ROSA</name>
<proteinExistence type="predicted"/>
<dbReference type="EMBL" id="KE343643">
    <property type="protein sequence ID" value="EXB37664.1"/>
    <property type="molecule type" value="Genomic_DNA"/>
</dbReference>
<accession>W9QST2</accession>
<gene>
    <name evidence="1" type="ORF">L484_021871</name>
</gene>
<dbReference type="AlphaFoldDB" id="W9QST2"/>
<organism evidence="1 2">
    <name type="scientific">Morus notabilis</name>
    <dbReference type="NCBI Taxonomy" id="981085"/>
    <lineage>
        <taxon>Eukaryota</taxon>
        <taxon>Viridiplantae</taxon>
        <taxon>Streptophyta</taxon>
        <taxon>Embryophyta</taxon>
        <taxon>Tracheophyta</taxon>
        <taxon>Spermatophyta</taxon>
        <taxon>Magnoliopsida</taxon>
        <taxon>eudicotyledons</taxon>
        <taxon>Gunneridae</taxon>
        <taxon>Pentapetalae</taxon>
        <taxon>rosids</taxon>
        <taxon>fabids</taxon>
        <taxon>Rosales</taxon>
        <taxon>Moraceae</taxon>
        <taxon>Moreae</taxon>
        <taxon>Morus</taxon>
    </lineage>
</organism>
<evidence type="ECO:0000313" key="2">
    <source>
        <dbReference type="Proteomes" id="UP000030645"/>
    </source>
</evidence>
<reference evidence="2" key="1">
    <citation type="submission" date="2013-01" db="EMBL/GenBank/DDBJ databases">
        <title>Draft Genome Sequence of a Mulberry Tree, Morus notabilis C.K. Schneid.</title>
        <authorList>
            <person name="He N."/>
            <person name="Zhao S."/>
        </authorList>
    </citation>
    <scope>NUCLEOTIDE SEQUENCE</scope>
</reference>